<dbReference type="Proteomes" id="UP001357437">
    <property type="component" value="Unassembled WGS sequence"/>
</dbReference>
<reference evidence="1 2" key="1">
    <citation type="submission" date="2024-01" db="EMBL/GenBank/DDBJ databases">
        <title>Comparative Genomics of Leclercia adecarboxylata Strains Isolated from Several Sources.</title>
        <authorList>
            <person name="Yescas-Zazueta V."/>
            <person name="Balbuena-Alonso M.G."/>
            <person name="Valencia D."/>
            <person name="Mendez-Pfeiffer P.A."/>
            <person name="Ballesteros-Monrreal M.G."/>
            <person name="Rocha-Gracia R.D.C."/>
            <person name="Barrios-Villa E."/>
        </authorList>
    </citation>
    <scope>NUCLEOTIDE SEQUENCE [LARGE SCALE GENOMIC DNA]</scope>
    <source>
        <strain evidence="1 2">33MEM</strain>
    </source>
</reference>
<sequence length="262" mass="29763">MDFSEILGKKVQQQIQRNKPGPKDCVSLYNILRSAKHHYTLATYADLSSALLTLLSGKFDIKFFIINKDTIVDTEVINFGQCLELDYKKGKLTSLELANYVAITPTLLLSGINESLSNESLHTHGFLRNEIAPLLDFELMNVAEDKTNDKEKYSQRLAEREIQNPPPLKGENYAIKREELLIAALAIIGQNQKDGKKIIVPTITDLLDEIEKQAKKFWPSTETLPMSRKEAAEQLGFALNLFARQIQDLESLRAMKKQKRKN</sequence>
<keyword evidence="2" id="KW-1185">Reference proteome</keyword>
<protein>
    <submittedName>
        <fullName evidence="1">Uncharacterized protein</fullName>
    </submittedName>
</protein>
<name>A0ABU6I432_9ENTR</name>
<comment type="caution">
    <text evidence="1">The sequence shown here is derived from an EMBL/GenBank/DDBJ whole genome shotgun (WGS) entry which is preliminary data.</text>
</comment>
<dbReference type="EMBL" id="JAYMCU010000012">
    <property type="protein sequence ID" value="MEC3936322.1"/>
    <property type="molecule type" value="Genomic_DNA"/>
</dbReference>
<gene>
    <name evidence="1" type="ORF">VOF76_09105</name>
</gene>
<evidence type="ECO:0000313" key="2">
    <source>
        <dbReference type="Proteomes" id="UP001357437"/>
    </source>
</evidence>
<proteinExistence type="predicted"/>
<evidence type="ECO:0000313" key="1">
    <source>
        <dbReference type="EMBL" id="MEC3936322.1"/>
    </source>
</evidence>
<accession>A0ABU6I432</accession>
<organism evidence="1 2">
    <name type="scientific">Leclercia adecarboxylata</name>
    <dbReference type="NCBI Taxonomy" id="83655"/>
    <lineage>
        <taxon>Bacteria</taxon>
        <taxon>Pseudomonadati</taxon>
        <taxon>Pseudomonadota</taxon>
        <taxon>Gammaproteobacteria</taxon>
        <taxon>Enterobacterales</taxon>
        <taxon>Enterobacteriaceae</taxon>
        <taxon>Leclercia</taxon>
    </lineage>
</organism>
<dbReference type="RefSeq" id="WP_150872505.1">
    <property type="nucleotide sequence ID" value="NZ_CP042930.1"/>
</dbReference>